<dbReference type="InterPro" id="IPR050215">
    <property type="entry name" value="Thiolase-like_sf_Thiolase"/>
</dbReference>
<dbReference type="EMBL" id="LNRQ01000003">
    <property type="protein sequence ID" value="KZN00177.1"/>
    <property type="molecule type" value="Genomic_DNA"/>
</dbReference>
<feature type="domain" description="Thiolase N-terminal" evidence="3">
    <location>
        <begin position="100"/>
        <end position="175"/>
    </location>
</feature>
<reference evidence="4" key="1">
    <citation type="journal article" date="2016" name="Nat. Genet.">
        <title>A high-quality carrot genome assembly provides new insights into carotenoid accumulation and asterid genome evolution.</title>
        <authorList>
            <person name="Iorizzo M."/>
            <person name="Ellison S."/>
            <person name="Senalik D."/>
            <person name="Zeng P."/>
            <person name="Satapoomin P."/>
            <person name="Huang J."/>
            <person name="Bowman M."/>
            <person name="Iovene M."/>
            <person name="Sanseverino W."/>
            <person name="Cavagnaro P."/>
            <person name="Yildiz M."/>
            <person name="Macko-Podgorni A."/>
            <person name="Moranska E."/>
            <person name="Grzebelus E."/>
            <person name="Grzebelus D."/>
            <person name="Ashrafi H."/>
            <person name="Zheng Z."/>
            <person name="Cheng S."/>
            <person name="Spooner D."/>
            <person name="Van Deynze A."/>
            <person name="Simon P."/>
        </authorList>
    </citation>
    <scope>NUCLEOTIDE SEQUENCE [LARGE SCALE GENOMIC DNA]</scope>
    <source>
        <tissue evidence="4">Leaf</tissue>
    </source>
</reference>
<gene>
    <name evidence="4" type="ORF">DCAR_008931</name>
</gene>
<evidence type="ECO:0000259" key="3">
    <source>
        <dbReference type="Pfam" id="PF00108"/>
    </source>
</evidence>
<evidence type="ECO:0000256" key="1">
    <source>
        <dbReference type="ARBA" id="ARBA00022832"/>
    </source>
</evidence>
<dbReference type="Gramene" id="KZN00177">
    <property type="protein sequence ID" value="KZN00177"/>
    <property type="gene ID" value="DCAR_008931"/>
</dbReference>
<dbReference type="GO" id="GO:0005777">
    <property type="term" value="C:peroxisome"/>
    <property type="evidence" value="ECO:0007669"/>
    <property type="project" value="TreeGrafter"/>
</dbReference>
<proteinExistence type="predicted"/>
<sequence>MMIFCVDKVDLKDLDVQLEKHLNRVTCEETDVAVKLLDWGEDGNANSAETAAVMSSYLVKDQLHLTYEIGVGLESMTINSMRWDGTVNPRVEQNCLLPMAVASRDGVTRLEQDQAAVDLHKKASAAAAAAAALGRFKDEIVHVHTKIVDIKNGDEKPVTISVDDVIRANIDVADLGN</sequence>
<dbReference type="GO" id="GO:0010124">
    <property type="term" value="P:phenylacetate catabolic process"/>
    <property type="evidence" value="ECO:0007669"/>
    <property type="project" value="TreeGrafter"/>
</dbReference>
<dbReference type="PANTHER" id="PTHR43853:SF8">
    <property type="entry name" value="3-KETOACYL-COA THIOLASE, PEROXISOMAL"/>
    <property type="match status" value="1"/>
</dbReference>
<accession>A0A165ZLH6</accession>
<dbReference type="GO" id="GO:0003988">
    <property type="term" value="F:acetyl-CoA C-acyltransferase activity"/>
    <property type="evidence" value="ECO:0007669"/>
    <property type="project" value="TreeGrafter"/>
</dbReference>
<evidence type="ECO:0000313" key="4">
    <source>
        <dbReference type="EMBL" id="KZN00177.1"/>
    </source>
</evidence>
<dbReference type="Pfam" id="PF00108">
    <property type="entry name" value="Thiolase_N"/>
    <property type="match status" value="1"/>
</dbReference>
<organism evidence="4">
    <name type="scientific">Daucus carota subsp. sativus</name>
    <name type="common">Carrot</name>
    <dbReference type="NCBI Taxonomy" id="79200"/>
    <lineage>
        <taxon>Eukaryota</taxon>
        <taxon>Viridiplantae</taxon>
        <taxon>Streptophyta</taxon>
        <taxon>Embryophyta</taxon>
        <taxon>Tracheophyta</taxon>
        <taxon>Spermatophyta</taxon>
        <taxon>Magnoliopsida</taxon>
        <taxon>eudicotyledons</taxon>
        <taxon>Gunneridae</taxon>
        <taxon>Pentapetalae</taxon>
        <taxon>asterids</taxon>
        <taxon>campanulids</taxon>
        <taxon>Apiales</taxon>
        <taxon>Apiaceae</taxon>
        <taxon>Apioideae</taxon>
        <taxon>Scandiceae</taxon>
        <taxon>Daucinae</taxon>
        <taxon>Daucus</taxon>
        <taxon>Daucus sect. Daucus</taxon>
    </lineage>
</organism>
<evidence type="ECO:0000256" key="2">
    <source>
        <dbReference type="ARBA" id="ARBA00023098"/>
    </source>
</evidence>
<protein>
    <recommendedName>
        <fullName evidence="3">Thiolase N-terminal domain-containing protein</fullName>
    </recommendedName>
</protein>
<name>A0A165ZLH6_DAUCS</name>
<dbReference type="SUPFAM" id="SSF53901">
    <property type="entry name" value="Thiolase-like"/>
    <property type="match status" value="1"/>
</dbReference>
<dbReference type="InterPro" id="IPR020616">
    <property type="entry name" value="Thiolase_N"/>
</dbReference>
<dbReference type="STRING" id="79200.A0A165ZLH6"/>
<dbReference type="GO" id="GO:0006635">
    <property type="term" value="P:fatty acid beta-oxidation"/>
    <property type="evidence" value="ECO:0007669"/>
    <property type="project" value="TreeGrafter"/>
</dbReference>
<dbReference type="AlphaFoldDB" id="A0A165ZLH6"/>
<comment type="caution">
    <text evidence="4">The sequence shown here is derived from an EMBL/GenBank/DDBJ whole genome shotgun (WGS) entry which is preliminary data.</text>
</comment>
<dbReference type="PANTHER" id="PTHR43853">
    <property type="entry name" value="3-KETOACYL-COA THIOLASE, PEROXISOMAL"/>
    <property type="match status" value="1"/>
</dbReference>
<dbReference type="Gene3D" id="3.40.47.10">
    <property type="match status" value="1"/>
</dbReference>
<keyword evidence="1" id="KW-0276">Fatty acid metabolism</keyword>
<keyword evidence="2" id="KW-0443">Lipid metabolism</keyword>
<dbReference type="InterPro" id="IPR016039">
    <property type="entry name" value="Thiolase-like"/>
</dbReference>